<reference evidence="3" key="1">
    <citation type="journal article" date="2013" name="Environ. Microbiol.">
        <title>Microbiota from the distal guts of lean and obese adolescents exhibit partial functional redundancy besides clear differences in community structure.</title>
        <authorList>
            <person name="Ferrer M."/>
            <person name="Ruiz A."/>
            <person name="Lanza F."/>
            <person name="Haange S.B."/>
            <person name="Oberbach A."/>
            <person name="Till H."/>
            <person name="Bargiela R."/>
            <person name="Campoy C."/>
            <person name="Segura M.T."/>
            <person name="Richter M."/>
            <person name="von Bergen M."/>
            <person name="Seifert J."/>
            <person name="Suarez A."/>
        </authorList>
    </citation>
    <scope>NUCLEOTIDE SEQUENCE</scope>
</reference>
<gene>
    <name evidence="3" type="ORF">LEA_15236</name>
</gene>
<comment type="catalytic activity">
    <reaction evidence="1">
        <text>ATP-dependent breakage, passage and rejoining of double-stranded DNA.</text>
        <dbReference type="EC" id="5.6.2.2"/>
    </reaction>
</comment>
<protein>
    <submittedName>
        <fullName evidence="3">DNA gyrase subunit B</fullName>
    </submittedName>
</protein>
<accession>K1SJS4</accession>
<comment type="caution">
    <text evidence="3">The sequence shown here is derived from an EMBL/GenBank/DDBJ whole genome shotgun (WGS) entry which is preliminary data.</text>
</comment>
<name>K1SJS4_9ZZZZ</name>
<keyword evidence="2" id="KW-0413">Isomerase</keyword>
<dbReference type="AlphaFoldDB" id="K1SJS4"/>
<dbReference type="Gene3D" id="3.30.565.10">
    <property type="entry name" value="Histidine kinase-like ATPase, C-terminal domain"/>
    <property type="match status" value="1"/>
</dbReference>
<dbReference type="EMBL" id="AJWY01010401">
    <property type="protein sequence ID" value="EKC55649.1"/>
    <property type="molecule type" value="Genomic_DNA"/>
</dbReference>
<proteinExistence type="predicted"/>
<dbReference type="InterPro" id="IPR036890">
    <property type="entry name" value="HATPase_C_sf"/>
</dbReference>
<dbReference type="PANTHER" id="PTHR45866:SF4">
    <property type="entry name" value="DNA TOPOISOMERASE 4 SUBUNIT B"/>
    <property type="match status" value="1"/>
</dbReference>
<evidence type="ECO:0000313" key="3">
    <source>
        <dbReference type="EMBL" id="EKC55649.1"/>
    </source>
</evidence>
<sequence>NAIDEAREGFGNIITVTRYEDKSIEVEDFGRGCPVDWNKKEQRYNWELIFCEMYAGGKYKNNEGENYEYSLGLNGLGACATQYASEYMDVTIWRDGKKYTLHFRHGEVVGGLESAPADRKKTGTTIRWRPDLEVFTDIDVPESYFQDVLHRQAVVNRGVTFRLRVQRG</sequence>
<feature type="non-terminal residue" evidence="3">
    <location>
        <position position="1"/>
    </location>
</feature>
<dbReference type="PANTHER" id="PTHR45866">
    <property type="entry name" value="DNA GYRASE/TOPOISOMERASE SUBUNIT B"/>
    <property type="match status" value="1"/>
</dbReference>
<feature type="non-terminal residue" evidence="3">
    <location>
        <position position="168"/>
    </location>
</feature>
<dbReference type="SUPFAM" id="SSF55874">
    <property type="entry name" value="ATPase domain of HSP90 chaperone/DNA topoisomerase II/histidine kinase"/>
    <property type="match status" value="1"/>
</dbReference>
<dbReference type="GO" id="GO:0003918">
    <property type="term" value="F:DNA topoisomerase type II (double strand cut, ATP-hydrolyzing) activity"/>
    <property type="evidence" value="ECO:0007669"/>
    <property type="project" value="UniProtKB-EC"/>
</dbReference>
<evidence type="ECO:0000256" key="1">
    <source>
        <dbReference type="ARBA" id="ARBA00000185"/>
    </source>
</evidence>
<organism evidence="3">
    <name type="scientific">human gut metagenome</name>
    <dbReference type="NCBI Taxonomy" id="408170"/>
    <lineage>
        <taxon>unclassified sequences</taxon>
        <taxon>metagenomes</taxon>
        <taxon>organismal metagenomes</taxon>
    </lineage>
</organism>
<evidence type="ECO:0000256" key="2">
    <source>
        <dbReference type="ARBA" id="ARBA00023235"/>
    </source>
</evidence>
<dbReference type="GO" id="GO:0006265">
    <property type="term" value="P:DNA topological change"/>
    <property type="evidence" value="ECO:0007669"/>
    <property type="project" value="TreeGrafter"/>
</dbReference>